<reference evidence="2" key="1">
    <citation type="submission" date="2020-02" db="EMBL/GenBank/DDBJ databases">
        <authorList>
            <person name="Meier V. D."/>
        </authorList>
    </citation>
    <scope>NUCLEOTIDE SEQUENCE</scope>
    <source>
        <strain evidence="2">AVDCRST_MAG46</strain>
    </source>
</reference>
<organism evidence="2">
    <name type="scientific">uncultured Nocardioidaceae bacterium</name>
    <dbReference type="NCBI Taxonomy" id="253824"/>
    <lineage>
        <taxon>Bacteria</taxon>
        <taxon>Bacillati</taxon>
        <taxon>Actinomycetota</taxon>
        <taxon>Actinomycetes</taxon>
        <taxon>Propionibacteriales</taxon>
        <taxon>Nocardioidaceae</taxon>
        <taxon>environmental samples</taxon>
    </lineage>
</organism>
<keyword evidence="1" id="KW-0472">Membrane</keyword>
<feature type="transmembrane region" description="Helical" evidence="1">
    <location>
        <begin position="33"/>
        <end position="53"/>
    </location>
</feature>
<dbReference type="EMBL" id="CADCUD010000139">
    <property type="protein sequence ID" value="CAA9342867.1"/>
    <property type="molecule type" value="Genomic_DNA"/>
</dbReference>
<name>A0A6J4LV69_9ACTN</name>
<accession>A0A6J4LV69</accession>
<keyword evidence="1" id="KW-1133">Transmembrane helix</keyword>
<proteinExistence type="predicted"/>
<protein>
    <submittedName>
        <fullName evidence="2">Uncharacterized protein</fullName>
    </submittedName>
</protein>
<gene>
    <name evidence="2" type="ORF">AVDCRST_MAG46-2100</name>
</gene>
<evidence type="ECO:0000313" key="2">
    <source>
        <dbReference type="EMBL" id="CAA9342867.1"/>
    </source>
</evidence>
<evidence type="ECO:0000256" key="1">
    <source>
        <dbReference type="SAM" id="Phobius"/>
    </source>
</evidence>
<dbReference type="AlphaFoldDB" id="A0A6J4LV69"/>
<sequence>MNGERGYQGWSDAFAQPDMASPATAKRRRRWPFLVLAVVCLVAATVVAGVLWLRDDSGYPRAWDPRVEEYADFVEEERGLNFEHPIHVDFLPEAEFKEQVTSDEEDLTDEDREEIEQSTGVFRALGLIEGEFDLFDSVNQLKGSGIVGYYSDEDERIRIRGTELTPTVESTLVHELTHALQDQHFDLGKHHEELEEADDSAASSAYTALVEGDARRIEAAWRENLGEEELDALRESEAEQGEQVENDSAGAPEVLETLMAAPYVFGEALLWIAVEEGGDEAVDDLFMSPPTTEEHQLDPWTLIDGEDQPLDVPEPTLAEGEKEFDDGSFGAIWWLLLLAERIPAEKALTAVDGWGGDAYLAFERDGVSCVRINYEAETDSDLHQMKQALDAWTSRQPAGPASVRLDVPMLVFESCDPGADVDPVATGGSQAAVQLAIGRTYLSGHLIDAGLEQLAARCAADRMVREFTAKELGSSETDPARVRQVMAPCLV</sequence>
<keyword evidence="1" id="KW-0812">Transmembrane</keyword>